<dbReference type="GO" id="GO:0005975">
    <property type="term" value="P:carbohydrate metabolic process"/>
    <property type="evidence" value="ECO:0007669"/>
    <property type="project" value="UniProtKB-ARBA"/>
</dbReference>
<name>A0A1H5SP43_9BACT</name>
<organism evidence="2 3">
    <name type="scientific">Algoriphagus boritolerans DSM 17298 = JCM 18970</name>
    <dbReference type="NCBI Taxonomy" id="1120964"/>
    <lineage>
        <taxon>Bacteria</taxon>
        <taxon>Pseudomonadati</taxon>
        <taxon>Bacteroidota</taxon>
        <taxon>Cytophagia</taxon>
        <taxon>Cytophagales</taxon>
        <taxon>Cyclobacteriaceae</taxon>
        <taxon>Algoriphagus</taxon>
    </lineage>
</organism>
<evidence type="ECO:0000313" key="3">
    <source>
        <dbReference type="Proteomes" id="UP000236736"/>
    </source>
</evidence>
<dbReference type="InterPro" id="IPR050546">
    <property type="entry name" value="Glycosyl_Hydrlase_16"/>
</dbReference>
<accession>A0A1H5SP43</accession>
<dbReference type="OrthoDB" id="9776255at2"/>
<protein>
    <submittedName>
        <fullName evidence="2">Glycosyl hydrolases family 16</fullName>
    </submittedName>
</protein>
<dbReference type="Proteomes" id="UP000236736">
    <property type="component" value="Unassembled WGS sequence"/>
</dbReference>
<dbReference type="PANTHER" id="PTHR10963:SF55">
    <property type="entry name" value="GLYCOSIDE HYDROLASE FAMILY 16 PROTEIN"/>
    <property type="match status" value="1"/>
</dbReference>
<dbReference type="AlphaFoldDB" id="A0A1H5SP43"/>
<sequence>MEWTERAIKLYLDDQLLNEVDLSETLNPDGFNPFRQPHYLLLNLAIGGNGGDPSASIFPGEYLVDYVRVYQKEK</sequence>
<dbReference type="PANTHER" id="PTHR10963">
    <property type="entry name" value="GLYCOSYL HYDROLASE-RELATED"/>
    <property type="match status" value="1"/>
</dbReference>
<dbReference type="STRING" id="1120964.GCA_001313265_00838"/>
<keyword evidence="3" id="KW-1185">Reference proteome</keyword>
<dbReference type="EMBL" id="FNVR01000002">
    <property type="protein sequence ID" value="SEF52366.1"/>
    <property type="molecule type" value="Genomic_DNA"/>
</dbReference>
<keyword evidence="2" id="KW-0378">Hydrolase</keyword>
<dbReference type="SUPFAM" id="SSF49899">
    <property type="entry name" value="Concanavalin A-like lectins/glucanases"/>
    <property type="match status" value="1"/>
</dbReference>
<comment type="similarity">
    <text evidence="1">Belongs to the glycosyl hydrolase 16 family.</text>
</comment>
<evidence type="ECO:0000313" key="2">
    <source>
        <dbReference type="EMBL" id="SEF52366.1"/>
    </source>
</evidence>
<proteinExistence type="inferred from homology"/>
<dbReference type="GO" id="GO:0004553">
    <property type="term" value="F:hydrolase activity, hydrolyzing O-glycosyl compounds"/>
    <property type="evidence" value="ECO:0007669"/>
    <property type="project" value="UniProtKB-ARBA"/>
</dbReference>
<dbReference type="Gene3D" id="2.60.120.200">
    <property type="match status" value="1"/>
</dbReference>
<dbReference type="InterPro" id="IPR013320">
    <property type="entry name" value="ConA-like_dom_sf"/>
</dbReference>
<evidence type="ECO:0000256" key="1">
    <source>
        <dbReference type="ARBA" id="ARBA00006865"/>
    </source>
</evidence>
<gene>
    <name evidence="2" type="ORF">SAMN03080598_00436</name>
</gene>
<reference evidence="3" key="1">
    <citation type="submission" date="2016-10" db="EMBL/GenBank/DDBJ databases">
        <authorList>
            <person name="Varghese N."/>
            <person name="Submissions S."/>
        </authorList>
    </citation>
    <scope>NUCLEOTIDE SEQUENCE [LARGE SCALE GENOMIC DNA]</scope>
    <source>
        <strain evidence="3">DSM 17298</strain>
    </source>
</reference>